<dbReference type="GO" id="GO:0046872">
    <property type="term" value="F:metal ion binding"/>
    <property type="evidence" value="ECO:0007669"/>
    <property type="project" value="UniProtKB-KW"/>
</dbReference>
<evidence type="ECO:0000256" key="1">
    <source>
        <dbReference type="ARBA" id="ARBA00010996"/>
    </source>
</evidence>
<feature type="disulfide bond" description="Redox-active" evidence="4">
    <location>
        <begin position="168"/>
        <end position="174"/>
    </location>
</feature>
<dbReference type="RefSeq" id="WP_259080540.1">
    <property type="nucleotide sequence ID" value="NZ_JANUAU010000007.1"/>
</dbReference>
<dbReference type="SUPFAM" id="SSF52833">
    <property type="entry name" value="Thioredoxin-like"/>
    <property type="match status" value="1"/>
</dbReference>
<dbReference type="InterPro" id="IPR021647">
    <property type="entry name" value="CusF_Ec"/>
</dbReference>
<feature type="domain" description="Thioredoxin" evidence="6">
    <location>
        <begin position="129"/>
        <end position="294"/>
    </location>
</feature>
<dbReference type="Pfam" id="PF11604">
    <property type="entry name" value="CusF_Ec"/>
    <property type="match status" value="1"/>
</dbReference>
<comment type="similarity">
    <text evidence="1">Belongs to the SCO1/2 family.</text>
</comment>
<protein>
    <submittedName>
        <fullName evidence="7">Protein SCO1/2</fullName>
    </submittedName>
</protein>
<dbReference type="Gene3D" id="3.40.30.10">
    <property type="entry name" value="Glutaredoxin"/>
    <property type="match status" value="1"/>
</dbReference>
<dbReference type="PROSITE" id="PS51352">
    <property type="entry name" value="THIOREDOXIN_2"/>
    <property type="match status" value="1"/>
</dbReference>
<comment type="caution">
    <text evidence="7">The sequence shown here is derived from an EMBL/GenBank/DDBJ whole genome shotgun (WGS) entry which is preliminary data.</text>
</comment>
<accession>A0A9X2PZJ9</accession>
<keyword evidence="5" id="KW-0472">Membrane</keyword>
<evidence type="ECO:0000313" key="8">
    <source>
        <dbReference type="Proteomes" id="UP001155027"/>
    </source>
</evidence>
<feature type="binding site" evidence="3">
    <location>
        <position position="168"/>
    </location>
    <ligand>
        <name>Cu cation</name>
        <dbReference type="ChEBI" id="CHEBI:23378"/>
    </ligand>
</feature>
<dbReference type="InterPro" id="IPR042230">
    <property type="entry name" value="CusF_sf"/>
</dbReference>
<dbReference type="Proteomes" id="UP001155027">
    <property type="component" value="Unassembled WGS sequence"/>
</dbReference>
<evidence type="ECO:0000256" key="4">
    <source>
        <dbReference type="PIRSR" id="PIRSR603782-2"/>
    </source>
</evidence>
<dbReference type="AlphaFoldDB" id="A0A9X2PZJ9"/>
<gene>
    <name evidence="7" type="ORF">GGP71_002228</name>
</gene>
<evidence type="ECO:0000256" key="5">
    <source>
        <dbReference type="SAM" id="Phobius"/>
    </source>
</evidence>
<organism evidence="7 8">
    <name type="scientific">Salinibacter ruber</name>
    <dbReference type="NCBI Taxonomy" id="146919"/>
    <lineage>
        <taxon>Bacteria</taxon>
        <taxon>Pseudomonadati</taxon>
        <taxon>Rhodothermota</taxon>
        <taxon>Rhodothermia</taxon>
        <taxon>Rhodothermales</taxon>
        <taxon>Salinibacteraceae</taxon>
        <taxon>Salinibacter</taxon>
    </lineage>
</organism>
<dbReference type="Gene3D" id="2.40.50.320">
    <property type="entry name" value="Copper binding periplasmic protein CusF"/>
    <property type="match status" value="1"/>
</dbReference>
<sequence length="296" mass="32301">MIQNRLAVFGGGLFAFFLAAGALLLYLFGTDTYTVDGRVAGIQNEGRTLVVEHEKIPGYMPPMIMPLPVADSSMTAPLEKGDAVQFRLAVGDSASIIALRTLPDTAVARNPARTTTPIKSAADGGTQMLQQGDRVPAGLTLTNQAGESFRIGDYRGQTLVLTFIYTRCPLPTYCPLMSKQFAALQPQLRERYGEEAQLLSISFDPAYDTPQVLREYASKYTDRLDTWTFATGDSSQVERATGLFGVHAQKTGSEEITHNLTTALIGPEGYVRRLWRGNDWTPEDVRQAVAQVAEAS</sequence>
<dbReference type="Pfam" id="PF02630">
    <property type="entry name" value="SCO1-SenC"/>
    <property type="match status" value="1"/>
</dbReference>
<keyword evidence="4" id="KW-1015">Disulfide bond</keyword>
<dbReference type="PANTHER" id="PTHR12151:SF25">
    <property type="entry name" value="LINALOOL DEHYDRATASE_ISOMERASE DOMAIN-CONTAINING PROTEIN"/>
    <property type="match status" value="1"/>
</dbReference>
<dbReference type="InterPro" id="IPR013766">
    <property type="entry name" value="Thioredoxin_domain"/>
</dbReference>
<dbReference type="PANTHER" id="PTHR12151">
    <property type="entry name" value="ELECTRON TRANSPORT PROTIN SCO1/SENC FAMILY MEMBER"/>
    <property type="match status" value="1"/>
</dbReference>
<evidence type="ECO:0000256" key="3">
    <source>
        <dbReference type="PIRSR" id="PIRSR603782-1"/>
    </source>
</evidence>
<evidence type="ECO:0000313" key="7">
    <source>
        <dbReference type="EMBL" id="MCS3678297.1"/>
    </source>
</evidence>
<feature type="binding site" evidence="3">
    <location>
        <position position="258"/>
    </location>
    <ligand>
        <name>Cu cation</name>
        <dbReference type="ChEBI" id="CHEBI:23378"/>
    </ligand>
</feature>
<dbReference type="InterPro" id="IPR036249">
    <property type="entry name" value="Thioredoxin-like_sf"/>
</dbReference>
<dbReference type="EMBL" id="JANUAU010000007">
    <property type="protein sequence ID" value="MCS3678297.1"/>
    <property type="molecule type" value="Genomic_DNA"/>
</dbReference>
<keyword evidence="5" id="KW-1133">Transmembrane helix</keyword>
<reference evidence="7" key="1">
    <citation type="submission" date="2022-08" db="EMBL/GenBank/DDBJ databases">
        <title>Genomic Encyclopedia of Type Strains, Phase V (KMG-V): Genome sequencing to study the core and pangenomes of soil and plant-associated prokaryotes.</title>
        <authorList>
            <person name="Whitman W."/>
        </authorList>
    </citation>
    <scope>NUCLEOTIDE SEQUENCE</scope>
    <source>
        <strain evidence="7">0</strain>
    </source>
</reference>
<evidence type="ECO:0000256" key="2">
    <source>
        <dbReference type="ARBA" id="ARBA00023008"/>
    </source>
</evidence>
<keyword evidence="2 3" id="KW-0186">Copper</keyword>
<dbReference type="InterPro" id="IPR003782">
    <property type="entry name" value="SCO1/SenC"/>
</dbReference>
<keyword evidence="3" id="KW-0479">Metal-binding</keyword>
<keyword evidence="5" id="KW-0812">Transmembrane</keyword>
<proteinExistence type="inferred from homology"/>
<dbReference type="CDD" id="cd02968">
    <property type="entry name" value="SCO"/>
    <property type="match status" value="1"/>
</dbReference>
<evidence type="ECO:0000259" key="6">
    <source>
        <dbReference type="PROSITE" id="PS51352"/>
    </source>
</evidence>
<feature type="transmembrane region" description="Helical" evidence="5">
    <location>
        <begin position="6"/>
        <end position="28"/>
    </location>
</feature>
<name>A0A9X2PZJ9_9BACT</name>
<feature type="binding site" evidence="3">
    <location>
        <position position="174"/>
    </location>
    <ligand>
        <name>Cu cation</name>
        <dbReference type="ChEBI" id="CHEBI:23378"/>
    </ligand>
</feature>